<sequence length="106" mass="10903">MAGTPPLRSPPACSTGWRPRSLIVPGLALASVGLALRTGVEADGSYATHRLPGILLLGFGLAFGLAFMLLFATAAGDISPQKPAGPRRPHGPGRFVRITSAGRGCR</sequence>
<keyword evidence="2" id="KW-0812">Transmembrane</keyword>
<comment type="caution">
    <text evidence="3">The sequence shown here is derived from an EMBL/GenBank/DDBJ whole genome shotgun (WGS) entry which is preliminary data.</text>
</comment>
<dbReference type="RefSeq" id="WP_386251207.1">
    <property type="nucleotide sequence ID" value="NZ_JBHTRV010000002.1"/>
</dbReference>
<evidence type="ECO:0000313" key="3">
    <source>
        <dbReference type="EMBL" id="MFE5978576.1"/>
    </source>
</evidence>
<keyword evidence="2" id="KW-1133">Transmembrane helix</keyword>
<dbReference type="Proteomes" id="UP001600424">
    <property type="component" value="Unassembled WGS sequence"/>
</dbReference>
<feature type="transmembrane region" description="Helical" evidence="2">
    <location>
        <begin position="52"/>
        <end position="72"/>
    </location>
</feature>
<evidence type="ECO:0000256" key="2">
    <source>
        <dbReference type="SAM" id="Phobius"/>
    </source>
</evidence>
<proteinExistence type="predicted"/>
<feature type="region of interest" description="Disordered" evidence="1">
    <location>
        <begin position="79"/>
        <end position="106"/>
    </location>
</feature>
<organism evidence="3 4">
    <name type="scientific">Streptomyces wedmorensis</name>
    <dbReference type="NCBI Taxonomy" id="43759"/>
    <lineage>
        <taxon>Bacteria</taxon>
        <taxon>Bacillati</taxon>
        <taxon>Actinomycetota</taxon>
        <taxon>Actinomycetes</taxon>
        <taxon>Kitasatosporales</taxon>
        <taxon>Streptomycetaceae</taxon>
        <taxon>Streptomyces</taxon>
    </lineage>
</organism>
<protein>
    <submittedName>
        <fullName evidence="3">Uncharacterized protein</fullName>
    </submittedName>
</protein>
<evidence type="ECO:0000256" key="1">
    <source>
        <dbReference type="SAM" id="MobiDB-lite"/>
    </source>
</evidence>
<feature type="transmembrane region" description="Helical" evidence="2">
    <location>
        <begin position="21"/>
        <end position="40"/>
    </location>
</feature>
<evidence type="ECO:0000313" key="4">
    <source>
        <dbReference type="Proteomes" id="UP001600424"/>
    </source>
</evidence>
<name>A0ABW6ILU3_STRWE</name>
<keyword evidence="4" id="KW-1185">Reference proteome</keyword>
<accession>A0ABW6ILU3</accession>
<dbReference type="EMBL" id="JBHTRV010000002">
    <property type="protein sequence ID" value="MFE5978576.1"/>
    <property type="molecule type" value="Genomic_DNA"/>
</dbReference>
<keyword evidence="2" id="KW-0472">Membrane</keyword>
<reference evidence="3 4" key="1">
    <citation type="submission" date="2024-09" db="EMBL/GenBank/DDBJ databases">
        <title>The Natural Products Discovery Center: Release of the First 8490 Sequenced Strains for Exploring Actinobacteria Biosynthetic Diversity.</title>
        <authorList>
            <person name="Kalkreuter E."/>
            <person name="Kautsar S.A."/>
            <person name="Yang D."/>
            <person name="Bader C.D."/>
            <person name="Teijaro C.N."/>
            <person name="Fluegel L."/>
            <person name="Davis C.M."/>
            <person name="Simpson J.R."/>
            <person name="Lauterbach L."/>
            <person name="Steele A.D."/>
            <person name="Gui C."/>
            <person name="Meng S."/>
            <person name="Li G."/>
            <person name="Viehrig K."/>
            <person name="Ye F."/>
            <person name="Su P."/>
            <person name="Kiefer A.F."/>
            <person name="Nichols A."/>
            <person name="Cepeda A.J."/>
            <person name="Yan W."/>
            <person name="Fan B."/>
            <person name="Jiang Y."/>
            <person name="Adhikari A."/>
            <person name="Zheng C.-J."/>
            <person name="Schuster L."/>
            <person name="Cowan T.M."/>
            <person name="Smanski M.J."/>
            <person name="Chevrette M.G."/>
            <person name="De Carvalho L.P.S."/>
            <person name="Shen B."/>
        </authorList>
    </citation>
    <scope>NUCLEOTIDE SEQUENCE [LARGE SCALE GENOMIC DNA]</scope>
    <source>
        <strain evidence="3 4">NPDC056472</strain>
    </source>
</reference>
<gene>
    <name evidence="3" type="ORF">ACFQ63_02575</name>
</gene>